<feature type="compositionally biased region" description="Basic residues" evidence="1">
    <location>
        <begin position="14"/>
        <end position="24"/>
    </location>
</feature>
<dbReference type="EMBL" id="MIGC01002739">
    <property type="protein sequence ID" value="PHJ20497.1"/>
    <property type="molecule type" value="Genomic_DNA"/>
</dbReference>
<evidence type="ECO:0000313" key="3">
    <source>
        <dbReference type="Proteomes" id="UP000221165"/>
    </source>
</evidence>
<dbReference type="GeneID" id="94429045"/>
<dbReference type="RefSeq" id="XP_067922185.1">
    <property type="nucleotide sequence ID" value="XM_068065834.1"/>
</dbReference>
<evidence type="ECO:0000256" key="1">
    <source>
        <dbReference type="SAM" id="MobiDB-lite"/>
    </source>
</evidence>
<comment type="caution">
    <text evidence="2">The sequence shown here is derived from an EMBL/GenBank/DDBJ whole genome shotgun (WGS) entry which is preliminary data.</text>
</comment>
<evidence type="ECO:0000313" key="2">
    <source>
        <dbReference type="EMBL" id="PHJ20497.1"/>
    </source>
</evidence>
<sequence>RDCGQFLLFLSPSKIHRNSPRGRNHSPGGGVRQAAASEGDFSERSAGDMLRDTSVFVYLSTST</sequence>
<feature type="non-terminal residue" evidence="2">
    <location>
        <position position="1"/>
    </location>
</feature>
<dbReference type="AlphaFoldDB" id="A0A2C6KSZ7"/>
<reference evidence="2 3" key="1">
    <citation type="journal article" date="2017" name="Int. J. Parasitol.">
        <title>The genome of the protozoan parasite Cystoisospora suis and a reverse vaccinology approach to identify vaccine candidates.</title>
        <authorList>
            <person name="Palmieri N."/>
            <person name="Shrestha A."/>
            <person name="Ruttkowski B."/>
            <person name="Beck T."/>
            <person name="Vogl C."/>
            <person name="Tomley F."/>
            <person name="Blake D.P."/>
            <person name="Joachim A."/>
        </authorList>
    </citation>
    <scope>NUCLEOTIDE SEQUENCE [LARGE SCALE GENOMIC DNA]</scope>
    <source>
        <strain evidence="2 3">Wien I</strain>
    </source>
</reference>
<keyword evidence="3" id="KW-1185">Reference proteome</keyword>
<proteinExistence type="predicted"/>
<organism evidence="2 3">
    <name type="scientific">Cystoisospora suis</name>
    <dbReference type="NCBI Taxonomy" id="483139"/>
    <lineage>
        <taxon>Eukaryota</taxon>
        <taxon>Sar</taxon>
        <taxon>Alveolata</taxon>
        <taxon>Apicomplexa</taxon>
        <taxon>Conoidasida</taxon>
        <taxon>Coccidia</taxon>
        <taxon>Eucoccidiorida</taxon>
        <taxon>Eimeriorina</taxon>
        <taxon>Sarcocystidae</taxon>
        <taxon>Cystoisospora</taxon>
    </lineage>
</organism>
<protein>
    <submittedName>
        <fullName evidence="2">Uncharacterized protein</fullName>
    </submittedName>
</protein>
<name>A0A2C6KSZ7_9APIC</name>
<feature type="region of interest" description="Disordered" evidence="1">
    <location>
        <begin position="14"/>
        <end position="46"/>
    </location>
</feature>
<gene>
    <name evidence="2" type="ORF">CSUI_005664</name>
</gene>
<dbReference type="VEuPathDB" id="ToxoDB:CSUI_005664"/>
<dbReference type="Proteomes" id="UP000221165">
    <property type="component" value="Unassembled WGS sequence"/>
</dbReference>
<accession>A0A2C6KSZ7</accession>